<dbReference type="OrthoDB" id="10558209at2759"/>
<dbReference type="Proteomes" id="UP000186601">
    <property type="component" value="Unassembled WGS sequence"/>
</dbReference>
<protein>
    <submittedName>
        <fullName evidence="2">Uncharacterized protein</fullName>
    </submittedName>
</protein>
<comment type="caution">
    <text evidence="2">The sequence shown here is derived from an EMBL/GenBank/DDBJ whole genome shotgun (WGS) entry which is preliminary data.</text>
</comment>
<evidence type="ECO:0000256" key="1">
    <source>
        <dbReference type="SAM" id="Phobius"/>
    </source>
</evidence>
<sequence>MDWSKAFQHSFGLQQALPTVPNQSALPNFDESNDGLSPWLSHHTRILVLGTLIPGCIALLTLSYDLLACIRWPVCMRKLAKRVKSPFRDFLTLDDLQESEPRPVLVPPTWKIRTLIVLSALEAICWAAFFAYCQFLDNAGTAYVIQTGVGLLTWVRSLVPYRSSLV</sequence>
<keyword evidence="3" id="KW-1185">Reference proteome</keyword>
<keyword evidence="1" id="KW-0472">Membrane</keyword>
<evidence type="ECO:0000313" key="3">
    <source>
        <dbReference type="Proteomes" id="UP000186601"/>
    </source>
</evidence>
<organism evidence="2 3">
    <name type="scientific">Hermanssonia centrifuga</name>
    <dbReference type="NCBI Taxonomy" id="98765"/>
    <lineage>
        <taxon>Eukaryota</taxon>
        <taxon>Fungi</taxon>
        <taxon>Dikarya</taxon>
        <taxon>Basidiomycota</taxon>
        <taxon>Agaricomycotina</taxon>
        <taxon>Agaricomycetes</taxon>
        <taxon>Polyporales</taxon>
        <taxon>Meruliaceae</taxon>
        <taxon>Hermanssonia</taxon>
    </lineage>
</organism>
<feature type="transmembrane region" description="Helical" evidence="1">
    <location>
        <begin position="141"/>
        <end position="159"/>
    </location>
</feature>
<evidence type="ECO:0000313" key="2">
    <source>
        <dbReference type="EMBL" id="PSR81585.1"/>
    </source>
</evidence>
<reference evidence="2 3" key="1">
    <citation type="submission" date="2018-02" db="EMBL/GenBank/DDBJ databases">
        <title>Genome sequence of the basidiomycete white-rot fungus Phlebia centrifuga.</title>
        <authorList>
            <person name="Granchi Z."/>
            <person name="Peng M."/>
            <person name="de Vries R.P."/>
            <person name="Hilden K."/>
            <person name="Makela M.R."/>
            <person name="Grigoriev I."/>
            <person name="Riley R."/>
        </authorList>
    </citation>
    <scope>NUCLEOTIDE SEQUENCE [LARGE SCALE GENOMIC DNA]</scope>
    <source>
        <strain evidence="2 3">FBCC195</strain>
    </source>
</reference>
<keyword evidence="1" id="KW-0812">Transmembrane</keyword>
<dbReference type="STRING" id="98765.A0A2R6NZQ6"/>
<keyword evidence="1" id="KW-1133">Transmembrane helix</keyword>
<proteinExistence type="predicted"/>
<gene>
    <name evidence="2" type="ORF">PHLCEN_2v6351</name>
</gene>
<dbReference type="AlphaFoldDB" id="A0A2R6NZQ6"/>
<name>A0A2R6NZQ6_9APHY</name>
<feature type="transmembrane region" description="Helical" evidence="1">
    <location>
        <begin position="115"/>
        <end position="135"/>
    </location>
</feature>
<accession>A0A2R6NZQ6</accession>
<feature type="transmembrane region" description="Helical" evidence="1">
    <location>
        <begin position="46"/>
        <end position="74"/>
    </location>
</feature>
<dbReference type="EMBL" id="MLYV02000613">
    <property type="protein sequence ID" value="PSR81585.1"/>
    <property type="molecule type" value="Genomic_DNA"/>
</dbReference>